<dbReference type="STRING" id="481448.Minf_0505"/>
<feature type="compositionally biased region" description="Basic residues" evidence="1">
    <location>
        <begin position="28"/>
        <end position="39"/>
    </location>
</feature>
<evidence type="ECO:0000313" key="2">
    <source>
        <dbReference type="EMBL" id="ACD82563.1"/>
    </source>
</evidence>
<organism evidence="2 3">
    <name type="scientific">Methylacidiphilum infernorum (isolate V4)</name>
    <name type="common">Methylokorus infernorum (strain V4)</name>
    <dbReference type="NCBI Taxonomy" id="481448"/>
    <lineage>
        <taxon>Bacteria</taxon>
        <taxon>Pseudomonadati</taxon>
        <taxon>Verrucomicrobiota</taxon>
        <taxon>Methylacidiphilae</taxon>
        <taxon>Methylacidiphilales</taxon>
        <taxon>Methylacidiphilaceae</taxon>
        <taxon>Methylacidiphilum (ex Ratnadevi et al. 2023)</taxon>
    </lineage>
</organism>
<dbReference type="AlphaFoldDB" id="B3DZE6"/>
<evidence type="ECO:0000313" key="3">
    <source>
        <dbReference type="Proteomes" id="UP000009149"/>
    </source>
</evidence>
<gene>
    <name evidence="2" type="ordered locus">Minf_0505</name>
</gene>
<dbReference type="HOGENOM" id="CLU_3137583_0_0_0"/>
<reference evidence="2 3" key="1">
    <citation type="journal article" date="2008" name="Biol. Direct">
        <title>Complete genome sequence of the extremely acidophilic methanotroph isolate V4, Methylacidiphilum infernorum, a representative of the bacterial phylum Verrucomicrobia.</title>
        <authorList>
            <person name="Hou S."/>
            <person name="Makarova K.S."/>
            <person name="Saw J.H."/>
            <person name="Senin P."/>
            <person name="Ly B.V."/>
            <person name="Zhou Z."/>
            <person name="Ren Y."/>
            <person name="Wang J."/>
            <person name="Galperin M.Y."/>
            <person name="Omelchenko M.V."/>
            <person name="Wolf Y.I."/>
            <person name="Yutin N."/>
            <person name="Koonin E.V."/>
            <person name="Stott M.B."/>
            <person name="Mountain B.W."/>
            <person name="Crowe M.A."/>
            <person name="Smirnova A.V."/>
            <person name="Dunfield P.F."/>
            <person name="Feng L."/>
            <person name="Wang L."/>
            <person name="Alam M."/>
        </authorList>
    </citation>
    <scope>NUCLEOTIDE SEQUENCE [LARGE SCALE GENOMIC DNA]</scope>
    <source>
        <strain evidence="3">Isolate V4</strain>
    </source>
</reference>
<dbReference type="Proteomes" id="UP000009149">
    <property type="component" value="Chromosome"/>
</dbReference>
<dbReference type="EMBL" id="CP000975">
    <property type="protein sequence ID" value="ACD82563.1"/>
    <property type="molecule type" value="Genomic_DNA"/>
</dbReference>
<evidence type="ECO:0000256" key="1">
    <source>
        <dbReference type="SAM" id="MobiDB-lite"/>
    </source>
</evidence>
<accession>B3DZE6</accession>
<sequence length="49" mass="5527">MKRKDGRKGKQEQVSLWKKTGVKPSPRAIRKEKGSRKKCSPGDGDEDSK</sequence>
<feature type="region of interest" description="Disordered" evidence="1">
    <location>
        <begin position="1"/>
        <end position="49"/>
    </location>
</feature>
<dbReference type="KEGG" id="min:Minf_0505"/>
<protein>
    <submittedName>
        <fullName evidence="2">Uncharacterized protein</fullName>
    </submittedName>
</protein>
<name>B3DZE6_METI4</name>
<proteinExistence type="predicted"/>